<dbReference type="PANTHER" id="PTHR47957">
    <property type="entry name" value="ATP-DEPENDENT HELICASE HRQ1"/>
    <property type="match status" value="1"/>
</dbReference>
<dbReference type="InterPro" id="IPR014001">
    <property type="entry name" value="Helicase_ATP-bd"/>
</dbReference>
<dbReference type="GO" id="GO:0006289">
    <property type="term" value="P:nucleotide-excision repair"/>
    <property type="evidence" value="ECO:0007669"/>
    <property type="project" value="TreeGrafter"/>
</dbReference>
<dbReference type="GO" id="GO:0043138">
    <property type="term" value="F:3'-5' DNA helicase activity"/>
    <property type="evidence" value="ECO:0007669"/>
    <property type="project" value="TreeGrafter"/>
</dbReference>
<name>A0A1C1A164_9BACL</name>
<dbReference type="InterPro" id="IPR001650">
    <property type="entry name" value="Helicase_C-like"/>
</dbReference>
<dbReference type="SMART" id="SM00487">
    <property type="entry name" value="DEXDc"/>
    <property type="match status" value="1"/>
</dbReference>
<dbReference type="InterPro" id="IPR018973">
    <property type="entry name" value="MZB"/>
</dbReference>
<dbReference type="InterPro" id="IPR027417">
    <property type="entry name" value="P-loop_NTPase"/>
</dbReference>
<dbReference type="EMBL" id="LYPC01000020">
    <property type="protein sequence ID" value="OCT14267.1"/>
    <property type="molecule type" value="Genomic_DNA"/>
</dbReference>
<keyword evidence="2" id="KW-0067">ATP-binding</keyword>
<evidence type="ECO:0000256" key="2">
    <source>
        <dbReference type="ARBA" id="ARBA00022840"/>
    </source>
</evidence>
<keyword evidence="5" id="KW-0347">Helicase</keyword>
<dbReference type="RefSeq" id="WP_065853118.1">
    <property type="nucleotide sequence ID" value="NZ_LYPC01000020.1"/>
</dbReference>
<feature type="domain" description="Helicase ATP-binding" evidence="3">
    <location>
        <begin position="72"/>
        <end position="252"/>
    </location>
</feature>
<accession>A0A1C1A164</accession>
<dbReference type="SMART" id="SM00490">
    <property type="entry name" value="HELICc"/>
    <property type="match status" value="1"/>
</dbReference>
<dbReference type="AlphaFoldDB" id="A0A1C1A164"/>
<keyword evidence="5" id="KW-0378">Hydrolase</keyword>
<dbReference type="PANTHER" id="PTHR47957:SF3">
    <property type="entry name" value="ATP-DEPENDENT HELICASE HRQ1"/>
    <property type="match status" value="1"/>
</dbReference>
<dbReference type="InterPro" id="IPR055227">
    <property type="entry name" value="HRQ1_WHD"/>
</dbReference>
<sequence length="762" mass="85660">MNPFTGKVSSMIEMIDGLRQTPEIMAQVTYWHTIPPRDPKLAVFPDGLHEGIRAALEHKHIGQLYTHQAESFRQVTAGHHVVTVTPTASGKTLCYNLPVLQKILENDASRALYLFPTKALAQDQVAELQEMVEFMDVDIKTHTYDGDTPPTVRQAIRNAGHIVVTNPDMLHSAILPHHTKWVKLFENLNYIVIDEVHSYRGVFGSHVANVIRRLKRICRFYGSNPQFICASATIDNPKEHAERLIGETVKLIDNNGAPAGEKHFVFYNPPVVNQQLGIRKSSVLETRKLAGTLLRSGIQTIVFARSRVRVEILLTYLQELVSHELGSKSIRGYRGGYLPKLRREIERGLRSGEIRGVVSTNALELGIDIGQLQACVLNGYPGTIASTWQQSGRAGRRQETSLTILVASSNPLDQYLIQNPRYFFERPPEQARIHPDNLIILVDHVKCAAYELPFEANEKFGEESLTDVLEYLTEEQVLHQVNDRWYWMEQSFPAHNISLRSAAQENFVIIDMTNGHRVIGECDRFSAPTLIHEEAIYIHEGIQFQVEKLDYEEKKAFVRQVNVDYFTDASMAVQLKVLYVNREGRVGGLLRQLGEVTVNAQPTIFKKIRLRTHENIGSGPIRLPEEELHTSSYWFTFDEAMSAGRSANDMQHALLGIANVLAHLAPLYLMCDPMDIRVVPQVKAVHSKLPTVFFYDRYPGGVGLSDRLYEVHGQLMDQARSLIKSCGCISGCPACVGPIEEVGLLGKKLALELLAELEGGAR</sequence>
<reference evidence="6" key="1">
    <citation type="submission" date="2016-05" db="EMBL/GenBank/DDBJ databases">
        <title>Paenibacillus oryzae. sp. nov., isolated from the rice root.</title>
        <authorList>
            <person name="Zhang J."/>
            <person name="Zhang X."/>
        </authorList>
    </citation>
    <scope>NUCLEOTIDE SEQUENCE [LARGE SCALE GENOMIC DNA]</scope>
    <source>
        <strain evidence="6">KCTC13222</strain>
    </source>
</reference>
<dbReference type="PROSITE" id="PS51194">
    <property type="entry name" value="HELICASE_CTER"/>
    <property type="match status" value="1"/>
</dbReference>
<evidence type="ECO:0000259" key="4">
    <source>
        <dbReference type="PROSITE" id="PS51194"/>
    </source>
</evidence>
<dbReference type="Pfam" id="PF00270">
    <property type="entry name" value="DEAD"/>
    <property type="match status" value="1"/>
</dbReference>
<dbReference type="CDD" id="cd17923">
    <property type="entry name" value="DEXHc_Hrq1-like"/>
    <property type="match status" value="1"/>
</dbReference>
<dbReference type="InterPro" id="IPR011545">
    <property type="entry name" value="DEAD/DEAH_box_helicase_dom"/>
</dbReference>
<evidence type="ECO:0000313" key="5">
    <source>
        <dbReference type="EMBL" id="OCT14267.1"/>
    </source>
</evidence>
<feature type="domain" description="Helicase C-terminal" evidence="4">
    <location>
        <begin position="288"/>
        <end position="439"/>
    </location>
</feature>
<dbReference type="PROSITE" id="PS51192">
    <property type="entry name" value="HELICASE_ATP_BIND_1"/>
    <property type="match status" value="1"/>
</dbReference>
<dbReference type="Proteomes" id="UP000093309">
    <property type="component" value="Unassembled WGS sequence"/>
</dbReference>
<organism evidence="5 6">
    <name type="scientific">Paenibacillus pectinilyticus</name>
    <dbReference type="NCBI Taxonomy" id="512399"/>
    <lineage>
        <taxon>Bacteria</taxon>
        <taxon>Bacillati</taxon>
        <taxon>Bacillota</taxon>
        <taxon>Bacilli</taxon>
        <taxon>Bacillales</taxon>
        <taxon>Paenibacillaceae</taxon>
        <taxon>Paenibacillus</taxon>
    </lineage>
</organism>
<keyword evidence="6" id="KW-1185">Reference proteome</keyword>
<dbReference type="Gene3D" id="3.40.50.300">
    <property type="entry name" value="P-loop containing nucleotide triphosphate hydrolases"/>
    <property type="match status" value="2"/>
</dbReference>
<dbReference type="Pfam" id="PF09369">
    <property type="entry name" value="MZB"/>
    <property type="match status" value="1"/>
</dbReference>
<comment type="caution">
    <text evidence="5">The sequence shown here is derived from an EMBL/GenBank/DDBJ whole genome shotgun (WGS) entry which is preliminary data.</text>
</comment>
<dbReference type="SUPFAM" id="SSF52540">
    <property type="entry name" value="P-loop containing nucleoside triphosphate hydrolases"/>
    <property type="match status" value="1"/>
</dbReference>
<evidence type="ECO:0000259" key="3">
    <source>
        <dbReference type="PROSITE" id="PS51192"/>
    </source>
</evidence>
<protein>
    <submittedName>
        <fullName evidence="5">ATP-dependent helicase</fullName>
    </submittedName>
</protein>
<evidence type="ECO:0000313" key="6">
    <source>
        <dbReference type="Proteomes" id="UP000093309"/>
    </source>
</evidence>
<gene>
    <name evidence="5" type="ORF">A8709_25910</name>
</gene>
<dbReference type="Pfam" id="PF00271">
    <property type="entry name" value="Helicase_C"/>
    <property type="match status" value="1"/>
</dbReference>
<proteinExistence type="predicted"/>
<keyword evidence="1" id="KW-0547">Nucleotide-binding</keyword>
<dbReference type="STRING" id="512399.A8709_25910"/>
<evidence type="ECO:0000256" key="1">
    <source>
        <dbReference type="ARBA" id="ARBA00022741"/>
    </source>
</evidence>
<dbReference type="CDD" id="cd18797">
    <property type="entry name" value="SF2_C_Hrq"/>
    <property type="match status" value="1"/>
</dbReference>
<dbReference type="GO" id="GO:0003676">
    <property type="term" value="F:nucleic acid binding"/>
    <property type="evidence" value="ECO:0007669"/>
    <property type="project" value="InterPro"/>
</dbReference>
<dbReference type="GO" id="GO:0005524">
    <property type="term" value="F:ATP binding"/>
    <property type="evidence" value="ECO:0007669"/>
    <property type="project" value="UniProtKB-KW"/>
</dbReference>
<dbReference type="GO" id="GO:0036297">
    <property type="term" value="P:interstrand cross-link repair"/>
    <property type="evidence" value="ECO:0007669"/>
    <property type="project" value="TreeGrafter"/>
</dbReference>
<dbReference type="OrthoDB" id="143059at2"/>
<dbReference type="Pfam" id="PF22982">
    <property type="entry name" value="WHD_HRQ1"/>
    <property type="match status" value="1"/>
</dbReference>